<accession>A0A7C2VBN8</accession>
<evidence type="ECO:0000259" key="1">
    <source>
        <dbReference type="Pfam" id="PF25865"/>
    </source>
</evidence>
<organism evidence="2">
    <name type="scientific">Ignisphaera aggregans</name>
    <dbReference type="NCBI Taxonomy" id="334771"/>
    <lineage>
        <taxon>Archaea</taxon>
        <taxon>Thermoproteota</taxon>
        <taxon>Thermoprotei</taxon>
        <taxon>Desulfurococcales</taxon>
        <taxon>Desulfurococcaceae</taxon>
        <taxon>Ignisphaera</taxon>
    </lineage>
</organism>
<gene>
    <name evidence="2" type="ORF">ENO77_04675</name>
</gene>
<comment type="caution">
    <text evidence="2">The sequence shown here is derived from an EMBL/GenBank/DDBJ whole genome shotgun (WGS) entry which is preliminary data.</text>
</comment>
<sequence>MSEPTLDKIYKLIEYVLLNEEVSSDEILRSIADINEIAVTLNAWCLSNAYEQVYIEVCNKSFKALDESLEHSLKYIVLKNMEGKVKQSSNVLSSILSMISLAIDTLKRIIETSIVIQEEKVLCKVRKPIALSDKVVEKGYLTLLPIDTAVFLTVLGYVEPVQALFRR</sequence>
<dbReference type="EMBL" id="DSGT01000012">
    <property type="protein sequence ID" value="HEW53434.1"/>
    <property type="molecule type" value="Genomic_DNA"/>
</dbReference>
<proteinExistence type="predicted"/>
<name>A0A7C2VBN8_9CREN</name>
<dbReference type="Pfam" id="PF25865">
    <property type="entry name" value="Gins15_C"/>
    <property type="match status" value="1"/>
</dbReference>
<feature type="domain" description="Gins15 C-terminal" evidence="1">
    <location>
        <begin position="117"/>
        <end position="161"/>
    </location>
</feature>
<protein>
    <recommendedName>
        <fullName evidence="1">Gins15 C-terminal domain-containing protein</fullName>
    </recommendedName>
</protein>
<dbReference type="AlphaFoldDB" id="A0A7C2VBN8"/>
<evidence type="ECO:0000313" key="2">
    <source>
        <dbReference type="EMBL" id="HEW53434.1"/>
    </source>
</evidence>
<dbReference type="InterPro" id="IPR059062">
    <property type="entry name" value="Gins15_C"/>
</dbReference>
<reference evidence="2" key="1">
    <citation type="journal article" date="2020" name="mSystems">
        <title>Genome- and Community-Level Interaction Insights into Carbon Utilization and Element Cycling Functions of Hydrothermarchaeota in Hydrothermal Sediment.</title>
        <authorList>
            <person name="Zhou Z."/>
            <person name="Liu Y."/>
            <person name="Xu W."/>
            <person name="Pan J."/>
            <person name="Luo Z.H."/>
            <person name="Li M."/>
        </authorList>
    </citation>
    <scope>NUCLEOTIDE SEQUENCE [LARGE SCALE GENOMIC DNA]</scope>
    <source>
        <strain evidence="2">SpSt-16</strain>
    </source>
</reference>